<dbReference type="EMBL" id="CP026095">
    <property type="protein sequence ID" value="AZV43352.1"/>
    <property type="molecule type" value="Genomic_DNA"/>
</dbReference>
<protein>
    <recommendedName>
        <fullName evidence="1">Rv2525c-like glycoside hydrolase-like domain-containing protein</fullName>
    </recommendedName>
</protein>
<feature type="domain" description="Rv2525c-like glycoside hydrolase-like" evidence="1">
    <location>
        <begin position="30"/>
        <end position="147"/>
    </location>
</feature>
<dbReference type="AlphaFoldDB" id="A0A3Q9RPF7"/>
<organism evidence="2 3">
    <name type="scientific">Peribacillus asahii</name>
    <dbReference type="NCBI Taxonomy" id="228899"/>
    <lineage>
        <taxon>Bacteria</taxon>
        <taxon>Bacillati</taxon>
        <taxon>Bacillota</taxon>
        <taxon>Bacilli</taxon>
        <taxon>Bacillales</taxon>
        <taxon>Bacillaceae</taxon>
        <taxon>Peribacillus</taxon>
    </lineage>
</organism>
<dbReference type="InterPro" id="IPR017853">
    <property type="entry name" value="GH"/>
</dbReference>
<evidence type="ECO:0000259" key="1">
    <source>
        <dbReference type="Pfam" id="PF08924"/>
    </source>
</evidence>
<dbReference type="Pfam" id="PF08924">
    <property type="entry name" value="Rv2525c_GlyHyd-like"/>
    <property type="match status" value="1"/>
</dbReference>
<dbReference type="Proteomes" id="UP000283095">
    <property type="component" value="Chromosome"/>
</dbReference>
<dbReference type="Gene3D" id="3.20.20.80">
    <property type="entry name" value="Glycosidases"/>
    <property type="match status" value="1"/>
</dbReference>
<proteinExistence type="predicted"/>
<accession>A0A3Q9RPF7</accession>
<dbReference type="KEGG" id="pasa:BAOM_2743"/>
<evidence type="ECO:0000313" key="2">
    <source>
        <dbReference type="EMBL" id="AZV43352.1"/>
    </source>
</evidence>
<evidence type="ECO:0000313" key="3">
    <source>
        <dbReference type="Proteomes" id="UP000283095"/>
    </source>
</evidence>
<dbReference type="RefSeq" id="WP_257467250.1">
    <property type="nucleotide sequence ID" value="NZ_CP026095.1"/>
</dbReference>
<sequence length="216" mass="24574">MEIYEWGVDSAQNVTEDLFQCVMRNFGYPKFWGRYLVRVPGASEGLTKQEISFIRSKGVKLLPIYNYFQEAKGYRQGRVAANNAVFYARKLGIPKGVPLFANVERFFQVDDEWIQGWTEAMFTSGYKSGIYNDPMVGGFNKAFCNAAKEDEKVKIQNILWSAEPESVPSGPRNPPNYKPKAPNCGGNIWAWQYSRKITQCPIDTNLANSSLVNLLW</sequence>
<gene>
    <name evidence="2" type="ORF">BAOM_2743</name>
</gene>
<name>A0A3Q9RPF7_9BACI</name>
<reference evidence="2 3" key="1">
    <citation type="submission" date="2018-01" db="EMBL/GenBank/DDBJ databases">
        <title>Bacillus asahii Genome sequencing and assembly.</title>
        <authorList>
            <person name="Jiang H."/>
            <person name="Feng Y."/>
            <person name="Zhao F."/>
            <person name="Lin X."/>
        </authorList>
    </citation>
    <scope>NUCLEOTIDE SEQUENCE [LARGE SCALE GENOMIC DNA]</scope>
    <source>
        <strain evidence="2 3">OM18</strain>
    </source>
</reference>
<dbReference type="SUPFAM" id="SSF51445">
    <property type="entry name" value="(Trans)glycosidases"/>
    <property type="match status" value="1"/>
</dbReference>
<dbReference type="InterPro" id="IPR015020">
    <property type="entry name" value="Rv2525c-like_Glyco_Hydro-like"/>
</dbReference>